<dbReference type="AlphaFoldDB" id="A0AAW8R5W7"/>
<dbReference type="EMBL" id="JAVRIE010000005">
    <property type="protein sequence ID" value="MDT0583448.1"/>
    <property type="molecule type" value="Genomic_DNA"/>
</dbReference>
<gene>
    <name evidence="2" type="ORF">RM544_12945</name>
</gene>
<keyword evidence="3" id="KW-1185">Reference proteome</keyword>
<keyword evidence="1" id="KW-0812">Transmembrane</keyword>
<evidence type="ECO:0000256" key="1">
    <source>
        <dbReference type="SAM" id="Phobius"/>
    </source>
</evidence>
<evidence type="ECO:0000313" key="3">
    <source>
        <dbReference type="Proteomes" id="UP001249020"/>
    </source>
</evidence>
<dbReference type="NCBIfam" id="TIGR02532">
    <property type="entry name" value="IV_pilin_GFxxxE"/>
    <property type="match status" value="1"/>
</dbReference>
<name>A0AAW8R5W7_9ALTE</name>
<keyword evidence="1" id="KW-0472">Membrane</keyword>
<sequence length="169" mass="17754">MPHASFRGFTLVELIIVIVILGILAVTAAPRLLNLSGDAYASTMRAVQGAINDGKQLAFSKCITEPTCDASAPPATGNGLGNSITVQGESITLAFGYPRHTTAGIARMINISDVDDGGQFEITSFTSAGRPGIRIRPNANYAANECEIRYSQPLANGELPLIESELDGC</sequence>
<keyword evidence="1" id="KW-1133">Transmembrane helix</keyword>
<accession>A0AAW8R5W7</accession>
<comment type="caution">
    <text evidence="2">The sequence shown here is derived from an EMBL/GenBank/DDBJ whole genome shotgun (WGS) entry which is preliminary data.</text>
</comment>
<dbReference type="Pfam" id="PF07963">
    <property type="entry name" value="N_methyl"/>
    <property type="match status" value="1"/>
</dbReference>
<dbReference type="PROSITE" id="PS00409">
    <property type="entry name" value="PROKAR_NTER_METHYL"/>
    <property type="match status" value="1"/>
</dbReference>
<dbReference type="Gene3D" id="3.30.700.10">
    <property type="entry name" value="Glycoprotein, Type 4 Pilin"/>
    <property type="match status" value="1"/>
</dbReference>
<feature type="transmembrane region" description="Helical" evidence="1">
    <location>
        <begin position="6"/>
        <end position="26"/>
    </location>
</feature>
<dbReference type="InterPro" id="IPR045584">
    <property type="entry name" value="Pilin-like"/>
</dbReference>
<protein>
    <submittedName>
        <fullName evidence="2">Prepilin-type N-terminal cleavage/methylation domain-containing protein</fullName>
    </submittedName>
</protein>
<dbReference type="Proteomes" id="UP001249020">
    <property type="component" value="Unassembled WGS sequence"/>
</dbReference>
<dbReference type="InterPro" id="IPR012902">
    <property type="entry name" value="N_methyl_site"/>
</dbReference>
<dbReference type="RefSeq" id="WP_311362218.1">
    <property type="nucleotide sequence ID" value="NZ_JAVRIE010000005.1"/>
</dbReference>
<proteinExistence type="predicted"/>
<reference evidence="2 3" key="1">
    <citation type="submission" date="2023-09" db="EMBL/GenBank/DDBJ databases">
        <authorList>
            <person name="Rey-Velasco X."/>
        </authorList>
    </citation>
    <scope>NUCLEOTIDE SEQUENCE [LARGE SCALE GENOMIC DNA]</scope>
    <source>
        <strain evidence="2 3">W409</strain>
    </source>
</reference>
<dbReference type="SUPFAM" id="SSF54523">
    <property type="entry name" value="Pili subunits"/>
    <property type="match status" value="1"/>
</dbReference>
<evidence type="ECO:0000313" key="2">
    <source>
        <dbReference type="EMBL" id="MDT0583448.1"/>
    </source>
</evidence>
<organism evidence="2 3">
    <name type="scientific">Brumicola blandensis</name>
    <dbReference type="NCBI Taxonomy" id="3075611"/>
    <lineage>
        <taxon>Bacteria</taxon>
        <taxon>Pseudomonadati</taxon>
        <taxon>Pseudomonadota</taxon>
        <taxon>Gammaproteobacteria</taxon>
        <taxon>Alteromonadales</taxon>
        <taxon>Alteromonadaceae</taxon>
        <taxon>Brumicola</taxon>
    </lineage>
</organism>